<keyword evidence="2" id="KW-0472">Membrane</keyword>
<keyword evidence="2" id="KW-1133">Transmembrane helix</keyword>
<evidence type="ECO:0000313" key="3">
    <source>
        <dbReference type="EMBL" id="GMS88006.1"/>
    </source>
</evidence>
<feature type="region of interest" description="Disordered" evidence="1">
    <location>
        <begin position="1"/>
        <end position="20"/>
    </location>
</feature>
<keyword evidence="4" id="KW-1185">Reference proteome</keyword>
<feature type="non-terminal residue" evidence="3">
    <location>
        <position position="1"/>
    </location>
</feature>
<dbReference type="Proteomes" id="UP001432027">
    <property type="component" value="Unassembled WGS sequence"/>
</dbReference>
<name>A0AAV5SXS4_9BILA</name>
<comment type="caution">
    <text evidence="3">The sequence shown here is derived from an EMBL/GenBank/DDBJ whole genome shotgun (WGS) entry which is preliminary data.</text>
</comment>
<reference evidence="3" key="1">
    <citation type="submission" date="2023-10" db="EMBL/GenBank/DDBJ databases">
        <title>Genome assembly of Pristionchus species.</title>
        <authorList>
            <person name="Yoshida K."/>
            <person name="Sommer R.J."/>
        </authorList>
    </citation>
    <scope>NUCLEOTIDE SEQUENCE</scope>
    <source>
        <strain evidence="3">RS0144</strain>
    </source>
</reference>
<proteinExistence type="predicted"/>
<evidence type="ECO:0000256" key="2">
    <source>
        <dbReference type="SAM" id="Phobius"/>
    </source>
</evidence>
<feature type="transmembrane region" description="Helical" evidence="2">
    <location>
        <begin position="47"/>
        <end position="67"/>
    </location>
</feature>
<protein>
    <submittedName>
        <fullName evidence="3">Uncharacterized protein</fullName>
    </submittedName>
</protein>
<evidence type="ECO:0000313" key="4">
    <source>
        <dbReference type="Proteomes" id="UP001432027"/>
    </source>
</evidence>
<feature type="non-terminal residue" evidence="3">
    <location>
        <position position="75"/>
    </location>
</feature>
<dbReference type="AlphaFoldDB" id="A0AAV5SXS4"/>
<dbReference type="EMBL" id="BTSX01000003">
    <property type="protein sequence ID" value="GMS88006.1"/>
    <property type="molecule type" value="Genomic_DNA"/>
</dbReference>
<gene>
    <name evidence="3" type="ORF">PENTCL1PPCAC_10181</name>
</gene>
<organism evidence="3 4">
    <name type="scientific">Pristionchus entomophagus</name>
    <dbReference type="NCBI Taxonomy" id="358040"/>
    <lineage>
        <taxon>Eukaryota</taxon>
        <taxon>Metazoa</taxon>
        <taxon>Ecdysozoa</taxon>
        <taxon>Nematoda</taxon>
        <taxon>Chromadorea</taxon>
        <taxon>Rhabditida</taxon>
        <taxon>Rhabditina</taxon>
        <taxon>Diplogasteromorpha</taxon>
        <taxon>Diplogasteroidea</taxon>
        <taxon>Neodiplogasteridae</taxon>
        <taxon>Pristionchus</taxon>
    </lineage>
</organism>
<sequence>RSPGNRAKCQPSKELQDTLSKQEGDLTSIINSVAKCGLQRPAGLDDVLAFSTLFNFALSSFVLGFFVHARNPLFI</sequence>
<evidence type="ECO:0000256" key="1">
    <source>
        <dbReference type="SAM" id="MobiDB-lite"/>
    </source>
</evidence>
<keyword evidence="2" id="KW-0812">Transmembrane</keyword>
<accession>A0AAV5SXS4</accession>